<evidence type="ECO:0000259" key="7">
    <source>
        <dbReference type="SMART" id="SM00576"/>
    </source>
</evidence>
<dbReference type="GO" id="GO:0046982">
    <property type="term" value="F:protein heterodimerization activity"/>
    <property type="evidence" value="ECO:0007669"/>
    <property type="project" value="InterPro"/>
</dbReference>
<comment type="subcellular location">
    <subcellularLocation>
        <location evidence="1">Nucleus</location>
    </subcellularLocation>
</comment>
<dbReference type="Pfam" id="PF07524">
    <property type="entry name" value="Bromo_TP"/>
    <property type="match status" value="1"/>
</dbReference>
<evidence type="ECO:0000313" key="9">
    <source>
        <dbReference type="Proteomes" id="UP000292447"/>
    </source>
</evidence>
<gene>
    <name evidence="8" type="primary">MPUL0G01860</name>
    <name evidence="8" type="ORF">METSCH_G01860</name>
</gene>
<evidence type="ECO:0000256" key="3">
    <source>
        <dbReference type="ARBA" id="ARBA00023163"/>
    </source>
</evidence>
<feature type="domain" description="Bromodomain associated" evidence="7">
    <location>
        <begin position="3"/>
        <end position="81"/>
    </location>
</feature>
<evidence type="ECO:0000256" key="5">
    <source>
        <dbReference type="SAM" id="MobiDB-lite"/>
    </source>
</evidence>
<dbReference type="GO" id="GO:0005634">
    <property type="term" value="C:nucleus"/>
    <property type="evidence" value="ECO:0007669"/>
    <property type="project" value="UniProtKB-SubCell"/>
</dbReference>
<keyword evidence="6" id="KW-0732">Signal</keyword>
<feature type="compositionally biased region" description="Basic and acidic residues" evidence="5">
    <location>
        <begin position="333"/>
        <end position="346"/>
    </location>
</feature>
<dbReference type="CDD" id="cd00076">
    <property type="entry name" value="HFD_SF"/>
    <property type="match status" value="1"/>
</dbReference>
<dbReference type="SMART" id="SM00576">
    <property type="entry name" value="BTP"/>
    <property type="match status" value="1"/>
</dbReference>
<dbReference type="InterPro" id="IPR009072">
    <property type="entry name" value="Histone-fold"/>
</dbReference>
<evidence type="ECO:0000256" key="4">
    <source>
        <dbReference type="ARBA" id="ARBA00023242"/>
    </source>
</evidence>
<keyword evidence="3" id="KW-0804">Transcription</keyword>
<dbReference type="Proteomes" id="UP000292447">
    <property type="component" value="Chromosome VII"/>
</dbReference>
<dbReference type="EMBL" id="CP034462">
    <property type="protein sequence ID" value="QBM91143.1"/>
    <property type="molecule type" value="Genomic_DNA"/>
</dbReference>
<dbReference type="InterPro" id="IPR006565">
    <property type="entry name" value="BTP"/>
</dbReference>
<keyword evidence="8" id="KW-0648">Protein biosynthesis</keyword>
<accession>A0A4V1AF16</accession>
<sequence length="444" mass="49814">MEDAFFFALLRILIAQILKSAGFDKCKPLVLHTVTDLYIKHLEFVIGKAKKFAVARTSSVNEMTAQDVAEALLDIGFLKPIAVNDPEGRKNTKSIESFKNWVKYSDTFAVSKRLSAVPSSLLANLAEKRKIDTSSETDQERKKRRLRERQEYFNQLKQGEESGKTEKNELDDLDEDEITANDKISWLAYLAEKDLKLGQNMKYVNTCIQDDLLAVHKLKKFHPTPIDGEDSYSVFQHHAHNSTKNDHFVLQLQEDEKSDADKGVQVVPPAELKSVLPYNLKYEDSLVDEDLLQYLQYVEAHKDEIEERLGTVAGENTDGRANEDEQLIIGRYASRETPDKPEEDSLAKGNGPDEAMGTKATKVEVSVADNGGLEETSKDNELSKQNESASGAPNPANATLPDPAQLNSGHPADIEEKKPNDSKQEQVDEEPKSVQHNDEDDKEQ</sequence>
<evidence type="ECO:0000256" key="1">
    <source>
        <dbReference type="ARBA" id="ARBA00004123"/>
    </source>
</evidence>
<dbReference type="GO" id="GO:0003743">
    <property type="term" value="F:translation initiation factor activity"/>
    <property type="evidence" value="ECO:0007669"/>
    <property type="project" value="UniProtKB-KW"/>
</dbReference>
<protein>
    <submittedName>
        <fullName evidence="8">Transcription initiation factor TFIID subunit 3</fullName>
    </submittedName>
</protein>
<keyword evidence="2" id="KW-0805">Transcription regulation</keyword>
<feature type="region of interest" description="Disordered" evidence="5">
    <location>
        <begin position="331"/>
        <end position="444"/>
    </location>
</feature>
<evidence type="ECO:0000256" key="6">
    <source>
        <dbReference type="SAM" id="SignalP"/>
    </source>
</evidence>
<feature type="signal peptide" evidence="6">
    <location>
        <begin position="1"/>
        <end position="22"/>
    </location>
</feature>
<name>A0A4V1AF16_9ASCO</name>
<feature type="chain" id="PRO_5020883356" evidence="6">
    <location>
        <begin position="23"/>
        <end position="444"/>
    </location>
</feature>
<proteinExistence type="predicted"/>
<feature type="compositionally biased region" description="Basic and acidic residues" evidence="5">
    <location>
        <begin position="412"/>
        <end position="444"/>
    </location>
</feature>
<dbReference type="AlphaFoldDB" id="A0A4V1AF16"/>
<dbReference type="STRING" id="2163413.A0A4V1AF16"/>
<dbReference type="Gene3D" id="1.10.20.10">
    <property type="entry name" value="Histone, subunit A"/>
    <property type="match status" value="1"/>
</dbReference>
<keyword evidence="4" id="KW-0539">Nucleus</keyword>
<feature type="compositionally biased region" description="Basic and acidic residues" evidence="5">
    <location>
        <begin position="375"/>
        <end position="384"/>
    </location>
</feature>
<reference evidence="9" key="1">
    <citation type="submission" date="2019-03" db="EMBL/GenBank/DDBJ databases">
        <title>Snf2 controls pulcherriminic acid biosynthesis and connects pigmentation and antifungal activity of the yeast Metschnikowia pulcherrima.</title>
        <authorList>
            <person name="Gore-Lloyd D."/>
            <person name="Sumann I."/>
            <person name="Brachmann A.O."/>
            <person name="Schneeberger K."/>
            <person name="Ortiz-Merino R.A."/>
            <person name="Moreno-Beltran M."/>
            <person name="Schlaefli M."/>
            <person name="Kirner P."/>
            <person name="Santos Kron A."/>
            <person name="Wolfe K.H."/>
            <person name="Piel J."/>
            <person name="Ahrens C.H."/>
            <person name="Henk D."/>
            <person name="Freimoser F.M."/>
        </authorList>
    </citation>
    <scope>NUCLEOTIDE SEQUENCE [LARGE SCALE GENOMIC DNA]</scope>
    <source>
        <strain evidence="9">APC 1.2</strain>
    </source>
</reference>
<evidence type="ECO:0000256" key="2">
    <source>
        <dbReference type="ARBA" id="ARBA00023015"/>
    </source>
</evidence>
<keyword evidence="9" id="KW-1185">Reference proteome</keyword>
<evidence type="ECO:0000313" key="8">
    <source>
        <dbReference type="EMBL" id="QBM91143.1"/>
    </source>
</evidence>
<organism evidence="8 9">
    <name type="scientific">Metschnikowia aff. pulcherrima</name>
    <dbReference type="NCBI Taxonomy" id="2163413"/>
    <lineage>
        <taxon>Eukaryota</taxon>
        <taxon>Fungi</taxon>
        <taxon>Dikarya</taxon>
        <taxon>Ascomycota</taxon>
        <taxon>Saccharomycotina</taxon>
        <taxon>Pichiomycetes</taxon>
        <taxon>Metschnikowiaceae</taxon>
        <taxon>Metschnikowia</taxon>
    </lineage>
</organism>
<keyword evidence="8" id="KW-0396">Initiation factor</keyword>